<dbReference type="PANTHER" id="PTHR11544">
    <property type="entry name" value="COLD SHOCK DOMAIN CONTAINING PROTEINS"/>
    <property type="match status" value="1"/>
</dbReference>
<keyword evidence="4" id="KW-1185">Reference proteome</keyword>
<dbReference type="PROSITE" id="PS51857">
    <property type="entry name" value="CSD_2"/>
    <property type="match status" value="1"/>
</dbReference>
<dbReference type="AlphaFoldDB" id="A0A0B7NRN2"/>
<dbReference type="InterPro" id="IPR012340">
    <property type="entry name" value="NA-bd_OB-fold"/>
</dbReference>
<feature type="compositionally biased region" description="Low complexity" evidence="1">
    <location>
        <begin position="196"/>
        <end position="215"/>
    </location>
</feature>
<evidence type="ECO:0000313" key="4">
    <source>
        <dbReference type="Proteomes" id="UP000054107"/>
    </source>
</evidence>
<dbReference type="CDD" id="cd04458">
    <property type="entry name" value="CSP_CDS"/>
    <property type="match status" value="1"/>
</dbReference>
<dbReference type="Gene3D" id="2.40.50.140">
    <property type="entry name" value="Nucleic acid-binding proteins"/>
    <property type="match status" value="1"/>
</dbReference>
<dbReference type="Pfam" id="PF00313">
    <property type="entry name" value="CSD"/>
    <property type="match status" value="1"/>
</dbReference>
<accession>A0A0B7NRN2</accession>
<dbReference type="STRING" id="35722.A0A0B7NRN2"/>
<protein>
    <recommendedName>
        <fullName evidence="2">CSD domain-containing protein</fullName>
    </recommendedName>
</protein>
<evidence type="ECO:0000256" key="1">
    <source>
        <dbReference type="SAM" id="MobiDB-lite"/>
    </source>
</evidence>
<dbReference type="InterPro" id="IPR011129">
    <property type="entry name" value="CSD"/>
</dbReference>
<dbReference type="Proteomes" id="UP000054107">
    <property type="component" value="Unassembled WGS sequence"/>
</dbReference>
<reference evidence="3 4" key="1">
    <citation type="submission" date="2014-09" db="EMBL/GenBank/DDBJ databases">
        <authorList>
            <person name="Ellenberger Sabrina"/>
        </authorList>
    </citation>
    <scope>NUCLEOTIDE SEQUENCE [LARGE SCALE GENOMIC DNA]</scope>
    <source>
        <strain evidence="3 4">CBS 412.66</strain>
    </source>
</reference>
<evidence type="ECO:0000259" key="2">
    <source>
        <dbReference type="PROSITE" id="PS51857"/>
    </source>
</evidence>
<dbReference type="PRINTS" id="PR00050">
    <property type="entry name" value="COLDSHOCK"/>
</dbReference>
<evidence type="ECO:0000313" key="3">
    <source>
        <dbReference type="EMBL" id="CEP17659.1"/>
    </source>
</evidence>
<feature type="region of interest" description="Disordered" evidence="1">
    <location>
        <begin position="180"/>
        <end position="231"/>
    </location>
</feature>
<dbReference type="InterPro" id="IPR002059">
    <property type="entry name" value="CSP_DNA-bd"/>
</dbReference>
<dbReference type="GO" id="GO:0003676">
    <property type="term" value="F:nucleic acid binding"/>
    <property type="evidence" value="ECO:0007669"/>
    <property type="project" value="InterPro"/>
</dbReference>
<dbReference type="EMBL" id="LN733712">
    <property type="protein sequence ID" value="CEP17659.1"/>
    <property type="molecule type" value="Genomic_DNA"/>
</dbReference>
<dbReference type="SMART" id="SM00357">
    <property type="entry name" value="CSP"/>
    <property type="match status" value="1"/>
</dbReference>
<proteinExistence type="predicted"/>
<feature type="domain" description="CSD" evidence="2">
    <location>
        <begin position="6"/>
        <end position="77"/>
    </location>
</feature>
<sequence length="231" mass="25142">MESATRHKGRVKFFNSTKGFGFILPDSTEEKSDIQEVFVHHTAIHNNGGFKSLAEGEKVEYDLAQGPKGMQASNVTGPHGVAVQGDTRPHRQYYPNQQGYRSNNNNRGGSYTSGGFMMDPYASPFGYGVLPGYQYMQQQQMHYPQYPGGGGGFAAGTNSLSPQLQSQQYNGGGYMMYPPPNAGMANQSQFYENKGPISPSQQHQQPPQAIATPSSSPHPPSPSNNNDENLS</sequence>
<gene>
    <name evidence="3" type="primary">PARPA_11957.1 scaffold 44745</name>
</gene>
<dbReference type="OrthoDB" id="422005at2759"/>
<organism evidence="3 4">
    <name type="scientific">Parasitella parasitica</name>
    <dbReference type="NCBI Taxonomy" id="35722"/>
    <lineage>
        <taxon>Eukaryota</taxon>
        <taxon>Fungi</taxon>
        <taxon>Fungi incertae sedis</taxon>
        <taxon>Mucoromycota</taxon>
        <taxon>Mucoromycotina</taxon>
        <taxon>Mucoromycetes</taxon>
        <taxon>Mucorales</taxon>
        <taxon>Mucorineae</taxon>
        <taxon>Mucoraceae</taxon>
        <taxon>Parasitella</taxon>
    </lineage>
</organism>
<name>A0A0B7NRN2_9FUNG</name>
<dbReference type="SUPFAM" id="SSF50249">
    <property type="entry name" value="Nucleic acid-binding proteins"/>
    <property type="match status" value="1"/>
</dbReference>
<dbReference type="InterPro" id="IPR050181">
    <property type="entry name" value="Cold_shock_domain"/>
</dbReference>